<evidence type="ECO:0000256" key="1">
    <source>
        <dbReference type="ARBA" id="ARBA00009981"/>
    </source>
</evidence>
<dbReference type="STRING" id="551995.SAMN05192574_10276"/>
<dbReference type="NCBIfam" id="TIGR01552">
    <property type="entry name" value="phd_fam"/>
    <property type="match status" value="1"/>
</dbReference>
<protein>
    <recommendedName>
        <fullName evidence="2">Antitoxin</fullName>
    </recommendedName>
</protein>
<proteinExistence type="inferred from homology"/>
<dbReference type="Gene3D" id="1.10.1220.170">
    <property type="match status" value="1"/>
</dbReference>
<dbReference type="AlphaFoldDB" id="A0A1H8CTU2"/>
<dbReference type="InterPro" id="IPR006442">
    <property type="entry name" value="Antitoxin_Phd/YefM"/>
</dbReference>
<organism evidence="3 4">
    <name type="scientific">Mucilaginibacter gossypiicola</name>
    <dbReference type="NCBI Taxonomy" id="551995"/>
    <lineage>
        <taxon>Bacteria</taxon>
        <taxon>Pseudomonadati</taxon>
        <taxon>Bacteroidota</taxon>
        <taxon>Sphingobacteriia</taxon>
        <taxon>Sphingobacteriales</taxon>
        <taxon>Sphingobacteriaceae</taxon>
        <taxon>Mucilaginibacter</taxon>
    </lineage>
</organism>
<evidence type="ECO:0000313" key="4">
    <source>
        <dbReference type="Proteomes" id="UP000198942"/>
    </source>
</evidence>
<dbReference type="InterPro" id="IPR036165">
    <property type="entry name" value="YefM-like_sf"/>
</dbReference>
<dbReference type="PANTHER" id="PTHR33713:SF6">
    <property type="entry name" value="ANTITOXIN YEFM"/>
    <property type="match status" value="1"/>
</dbReference>
<accession>A0A1H8CTU2</accession>
<sequence>MEITTYTTFRQQLKSFLDKVRNDHKPLIVTSANAEDIVVMSKADYESMEETFYLLKSPKNAERLLQGIEEYEKGLGQERKLIEE</sequence>
<dbReference type="Pfam" id="PF02604">
    <property type="entry name" value="PhdYeFM_antitox"/>
    <property type="match status" value="1"/>
</dbReference>
<name>A0A1H8CTU2_9SPHI</name>
<dbReference type="InterPro" id="IPR051405">
    <property type="entry name" value="phD/YefM_antitoxin"/>
</dbReference>
<dbReference type="EMBL" id="FOCL01000002">
    <property type="protein sequence ID" value="SEM98416.1"/>
    <property type="molecule type" value="Genomic_DNA"/>
</dbReference>
<comment type="similarity">
    <text evidence="1 2">Belongs to the phD/YefM antitoxin family.</text>
</comment>
<keyword evidence="4" id="KW-1185">Reference proteome</keyword>
<comment type="function">
    <text evidence="2">Antitoxin component of a type II toxin-antitoxin (TA) system.</text>
</comment>
<evidence type="ECO:0000313" key="3">
    <source>
        <dbReference type="EMBL" id="SEM98416.1"/>
    </source>
</evidence>
<dbReference type="OrthoDB" id="1524837at2"/>
<dbReference type="Gene3D" id="3.40.1620.10">
    <property type="entry name" value="YefM-like domain"/>
    <property type="match status" value="1"/>
</dbReference>
<dbReference type="SUPFAM" id="SSF143120">
    <property type="entry name" value="YefM-like"/>
    <property type="match status" value="1"/>
</dbReference>
<evidence type="ECO:0000256" key="2">
    <source>
        <dbReference type="RuleBase" id="RU362080"/>
    </source>
</evidence>
<reference evidence="4" key="1">
    <citation type="submission" date="2016-10" db="EMBL/GenBank/DDBJ databases">
        <authorList>
            <person name="Varghese N."/>
            <person name="Submissions S."/>
        </authorList>
    </citation>
    <scope>NUCLEOTIDE SEQUENCE [LARGE SCALE GENOMIC DNA]</scope>
    <source>
        <strain evidence="4">Gh-48</strain>
    </source>
</reference>
<gene>
    <name evidence="3" type="ORF">SAMN05192574_10276</name>
</gene>
<dbReference type="PANTHER" id="PTHR33713">
    <property type="entry name" value="ANTITOXIN YAFN-RELATED"/>
    <property type="match status" value="1"/>
</dbReference>
<dbReference type="Proteomes" id="UP000198942">
    <property type="component" value="Unassembled WGS sequence"/>
</dbReference>